<name>A0A0A9A168_ARUDO</name>
<dbReference type="EMBL" id="GBRH01253059">
    <property type="protein sequence ID" value="JAD44836.1"/>
    <property type="molecule type" value="Transcribed_RNA"/>
</dbReference>
<organism evidence="1">
    <name type="scientific">Arundo donax</name>
    <name type="common">Giant reed</name>
    <name type="synonym">Donax arundinaceus</name>
    <dbReference type="NCBI Taxonomy" id="35708"/>
    <lineage>
        <taxon>Eukaryota</taxon>
        <taxon>Viridiplantae</taxon>
        <taxon>Streptophyta</taxon>
        <taxon>Embryophyta</taxon>
        <taxon>Tracheophyta</taxon>
        <taxon>Spermatophyta</taxon>
        <taxon>Magnoliopsida</taxon>
        <taxon>Liliopsida</taxon>
        <taxon>Poales</taxon>
        <taxon>Poaceae</taxon>
        <taxon>PACMAD clade</taxon>
        <taxon>Arundinoideae</taxon>
        <taxon>Arundineae</taxon>
        <taxon>Arundo</taxon>
    </lineage>
</organism>
<accession>A0A0A9A168</accession>
<sequence length="57" mass="6721">MVIFHTERNCLLMHKDGTFSSSRVAQYVMHTCHYIAPFQLRVLAYRRRLDVSFGSMV</sequence>
<proteinExistence type="predicted"/>
<reference evidence="1" key="2">
    <citation type="journal article" date="2015" name="Data Brief">
        <title>Shoot transcriptome of the giant reed, Arundo donax.</title>
        <authorList>
            <person name="Barrero R.A."/>
            <person name="Guerrero F.D."/>
            <person name="Moolhuijzen P."/>
            <person name="Goolsby J.A."/>
            <person name="Tidwell J."/>
            <person name="Bellgard S.E."/>
            <person name="Bellgard M.I."/>
        </authorList>
    </citation>
    <scope>NUCLEOTIDE SEQUENCE</scope>
    <source>
        <tissue evidence="1">Shoot tissue taken approximately 20 cm above the soil surface</tissue>
    </source>
</reference>
<reference evidence="1" key="1">
    <citation type="submission" date="2014-09" db="EMBL/GenBank/DDBJ databases">
        <authorList>
            <person name="Magalhaes I.L.F."/>
            <person name="Oliveira U."/>
            <person name="Santos F.R."/>
            <person name="Vidigal T.H.D.A."/>
            <person name="Brescovit A.D."/>
            <person name="Santos A.J."/>
        </authorList>
    </citation>
    <scope>NUCLEOTIDE SEQUENCE</scope>
    <source>
        <tissue evidence="1">Shoot tissue taken approximately 20 cm above the soil surface</tissue>
    </source>
</reference>
<dbReference type="AlphaFoldDB" id="A0A0A9A168"/>
<protein>
    <submittedName>
        <fullName evidence="1">Uncharacterized protein</fullName>
    </submittedName>
</protein>
<evidence type="ECO:0000313" key="1">
    <source>
        <dbReference type="EMBL" id="JAD44836.1"/>
    </source>
</evidence>